<reference evidence="1 2" key="1">
    <citation type="submission" date="2019-03" db="EMBL/GenBank/DDBJ databases">
        <title>Genomic Encyclopedia of Type Strains, Phase IV (KMG-IV): sequencing the most valuable type-strain genomes for metagenomic binning, comparative biology and taxonomic classification.</title>
        <authorList>
            <person name="Goeker M."/>
        </authorList>
    </citation>
    <scope>NUCLEOTIDE SEQUENCE [LARGE SCALE GENOMIC DNA]</scope>
    <source>
        <strain evidence="1 2">DSM 103792</strain>
    </source>
</reference>
<keyword evidence="2" id="KW-1185">Reference proteome</keyword>
<accession>A0A4R6UWL9</accession>
<gene>
    <name evidence="1" type="ORF">EV696_102349</name>
</gene>
<evidence type="ECO:0000313" key="1">
    <source>
        <dbReference type="EMBL" id="TDQ50666.1"/>
    </source>
</evidence>
<dbReference type="Proteomes" id="UP000295375">
    <property type="component" value="Unassembled WGS sequence"/>
</dbReference>
<proteinExistence type="predicted"/>
<dbReference type="EMBL" id="SNYM01000002">
    <property type="protein sequence ID" value="TDQ50666.1"/>
    <property type="molecule type" value="Genomic_DNA"/>
</dbReference>
<dbReference type="InterPro" id="IPR013468">
    <property type="entry name" value="CHP02647"/>
</dbReference>
<dbReference type="RefSeq" id="WP_133588027.1">
    <property type="nucleotide sequence ID" value="NZ_CP037953.1"/>
</dbReference>
<name>A0A4R6UWL9_9GAMM</name>
<protein>
    <submittedName>
        <fullName evidence="1">Uncharacterized protein (TIGR02647 family)</fullName>
    </submittedName>
</protein>
<comment type="caution">
    <text evidence="1">The sequence shown here is derived from an EMBL/GenBank/DDBJ whole genome shotgun (WGS) entry which is preliminary data.</text>
</comment>
<dbReference type="AlphaFoldDB" id="A0A4R6UWL9"/>
<dbReference type="OrthoDB" id="5600572at2"/>
<sequence length="83" mass="9421">MFSGESFDELMAEIRLLLQFPRNSRMAGIKLHRDAEADMHQAAQRLHQKGIISQVDGGYLTDRGIEAANYAHWLVDALKPTMH</sequence>
<dbReference type="NCBIfam" id="TIGR02647">
    <property type="entry name" value="DNA"/>
    <property type="match status" value="1"/>
</dbReference>
<organism evidence="1 2">
    <name type="scientific">Permianibacter aggregans</name>
    <dbReference type="NCBI Taxonomy" id="1510150"/>
    <lineage>
        <taxon>Bacteria</taxon>
        <taxon>Pseudomonadati</taxon>
        <taxon>Pseudomonadota</taxon>
        <taxon>Gammaproteobacteria</taxon>
        <taxon>Pseudomonadales</taxon>
        <taxon>Pseudomonadaceae</taxon>
        <taxon>Permianibacter</taxon>
    </lineage>
</organism>
<evidence type="ECO:0000313" key="2">
    <source>
        <dbReference type="Proteomes" id="UP000295375"/>
    </source>
</evidence>
<dbReference type="Pfam" id="PF18918">
    <property type="entry name" value="DUF5669"/>
    <property type="match status" value="1"/>
</dbReference>